<keyword evidence="4" id="KW-1162">Viral penetration into host cytoplasm</keyword>
<evidence type="ECO:0000256" key="3">
    <source>
        <dbReference type="ARBA" id="ARBA00022581"/>
    </source>
</evidence>
<keyword evidence="3" id="KW-0945">Host-virus interaction</keyword>
<dbReference type="Pfam" id="PF02993">
    <property type="entry name" value="MCPVI"/>
    <property type="match status" value="1"/>
</dbReference>
<sequence>MEDINFSALAPRFGSRPMVGSWTDIGVSTMNGGAINWGNMWSAIKNFGSNFGSKIKNWGTKAWNSNTANALKKKLKDTDLQEKVVSGISTGIHGAVDLANQLVQKEINARLEKENVVEPEEEKEEPEKVPPTAPPLSPLKRPRDEREPPPSYDSLFPEATTLELKPTDVVEAPINKKPRPPPVPRPFPSAPIVPESRLPISTSTNSSNRGWQGALNNLVGVGMPCRCRSTKGAGVKFLRQKKQY</sequence>
<keyword evidence="12" id="KW-1176">Cytoplasmic inwards viral transport</keyword>
<dbReference type="GO" id="GO:0075521">
    <property type="term" value="P:microtubule-dependent intracellular transport of viral material towards nucleus"/>
    <property type="evidence" value="ECO:0007669"/>
    <property type="project" value="UniProtKB-KW"/>
</dbReference>
<evidence type="ECO:0000256" key="11">
    <source>
        <dbReference type="ARBA" id="ARBA00023099"/>
    </source>
</evidence>
<keyword evidence="15" id="KW-1160">Virus entry into host cell</keyword>
<keyword evidence="1" id="KW-0167">Capsid protein</keyword>
<protein>
    <submittedName>
        <fullName evidence="17">PVI</fullName>
    </submittedName>
</protein>
<dbReference type="GO" id="GO:0043657">
    <property type="term" value="C:host cell"/>
    <property type="evidence" value="ECO:0007669"/>
    <property type="project" value="GOC"/>
</dbReference>
<keyword evidence="18" id="KW-1185">Reference proteome</keyword>
<name>A0A1X7MPS6_9ADEN</name>
<proteinExistence type="predicted"/>
<dbReference type="GeneID" id="41902950"/>
<keyword evidence="11" id="KW-1174">Viral penetration via lysis of host organellar membrane</keyword>
<keyword evidence="8" id="KW-0426">Late protein</keyword>
<evidence type="ECO:0000256" key="1">
    <source>
        <dbReference type="ARBA" id="ARBA00022561"/>
    </source>
</evidence>
<keyword evidence="6" id="KW-0832">Ubl conjugation</keyword>
<evidence type="ECO:0000256" key="6">
    <source>
        <dbReference type="ARBA" id="ARBA00022843"/>
    </source>
</evidence>
<evidence type="ECO:0000313" key="17">
    <source>
        <dbReference type="EMBL" id="SMG83448.1"/>
    </source>
</evidence>
<dbReference type="GO" id="GO:0039664">
    <property type="term" value="P:lysis of host organelle involved in viral entry into host cell"/>
    <property type="evidence" value="ECO:0007669"/>
    <property type="project" value="UniProtKB-KW"/>
</dbReference>
<evidence type="ECO:0000256" key="13">
    <source>
        <dbReference type="ARBA" id="ARBA00023157"/>
    </source>
</evidence>
<keyword evidence="9" id="KW-0118">Viral capsid assembly</keyword>
<keyword evidence="5" id="KW-1188">Viral release from host cell</keyword>
<evidence type="ECO:0000256" key="15">
    <source>
        <dbReference type="ARBA" id="ARBA00023296"/>
    </source>
</evidence>
<evidence type="ECO:0000256" key="8">
    <source>
        <dbReference type="ARBA" id="ARBA00022921"/>
    </source>
</evidence>
<evidence type="ECO:0000256" key="14">
    <source>
        <dbReference type="ARBA" id="ARBA00023200"/>
    </source>
</evidence>
<organism evidence="17 18">
    <name type="scientific">Bottlenose dolphin adenovirus 1</name>
    <dbReference type="NCBI Taxonomy" id="1714377"/>
    <lineage>
        <taxon>Viruses</taxon>
        <taxon>Varidnaviria</taxon>
        <taxon>Bamfordvirae</taxon>
        <taxon>Preplasmiviricota</taxon>
        <taxon>Polisuviricotina</taxon>
        <taxon>Pharingeaviricetes</taxon>
        <taxon>Rowavirales</taxon>
        <taxon>Adenoviridae</taxon>
        <taxon>Mastadenovirus</taxon>
        <taxon>Mastadenovirus delphini</taxon>
        <taxon>Dolphin mastadenovirus B</taxon>
    </lineage>
</organism>
<keyword evidence="14" id="KW-1035">Host cytoplasm</keyword>
<evidence type="ECO:0000256" key="5">
    <source>
        <dbReference type="ARBA" id="ARBA00022612"/>
    </source>
</evidence>
<evidence type="ECO:0000313" key="18">
    <source>
        <dbReference type="Proteomes" id="UP000272067"/>
    </source>
</evidence>
<feature type="region of interest" description="Disordered" evidence="16">
    <location>
        <begin position="113"/>
        <end position="187"/>
    </location>
</feature>
<evidence type="ECO:0000256" key="10">
    <source>
        <dbReference type="ARBA" id="ARBA00022952"/>
    </source>
</evidence>
<keyword evidence="7" id="KW-0946">Virion</keyword>
<dbReference type="InterPro" id="IPR004243">
    <property type="entry name" value="McpVI"/>
</dbReference>
<dbReference type="KEGG" id="vg:41902950"/>
<dbReference type="RefSeq" id="YP_009704130.1">
    <property type="nucleotide sequence ID" value="NC_044960.1"/>
</dbReference>
<keyword evidence="13" id="KW-1015">Disulfide bond</keyword>
<reference evidence="18" key="1">
    <citation type="submission" date="2017-04" db="EMBL/GenBank/DDBJ databases">
        <authorList>
            <person name="Hayer J."/>
            <person name="Malmberg M."/>
            <person name="Hayer J."/>
        </authorList>
    </citation>
    <scope>NUCLEOTIDE SEQUENCE [LARGE SCALE GENOMIC DNA]</scope>
</reference>
<evidence type="ECO:0000256" key="12">
    <source>
        <dbReference type="ARBA" id="ARBA00023120"/>
    </source>
</evidence>
<dbReference type="EMBL" id="LT841149">
    <property type="protein sequence ID" value="SMG83448.1"/>
    <property type="molecule type" value="Genomic_DNA"/>
</dbReference>
<keyword evidence="2" id="KW-1048">Host nucleus</keyword>
<evidence type="ECO:0000256" key="4">
    <source>
        <dbReference type="ARBA" id="ARBA00022595"/>
    </source>
</evidence>
<accession>A0A1X7MPS6</accession>
<evidence type="ECO:0000256" key="9">
    <source>
        <dbReference type="ARBA" id="ARBA00022950"/>
    </source>
</evidence>
<dbReference type="GO" id="GO:0019028">
    <property type="term" value="C:viral capsid"/>
    <property type="evidence" value="ECO:0007669"/>
    <property type="project" value="UniProtKB-KW"/>
</dbReference>
<evidence type="ECO:0000256" key="7">
    <source>
        <dbReference type="ARBA" id="ARBA00022844"/>
    </source>
</evidence>
<evidence type="ECO:0000256" key="2">
    <source>
        <dbReference type="ARBA" id="ARBA00022562"/>
    </source>
</evidence>
<dbReference type="Proteomes" id="UP000272067">
    <property type="component" value="Segment"/>
</dbReference>
<evidence type="ECO:0000256" key="16">
    <source>
        <dbReference type="SAM" id="MobiDB-lite"/>
    </source>
</evidence>
<keyword evidence="10" id="KW-1177">Microtubular inwards viral transport</keyword>